<dbReference type="EC" id="4.2.3.1" evidence="5 12"/>
<comment type="caution">
    <text evidence="15">The sequence shown here is derived from an EMBL/GenBank/DDBJ whole genome shotgun (WGS) entry which is preliminary data.</text>
</comment>
<evidence type="ECO:0000256" key="4">
    <source>
        <dbReference type="ARBA" id="ARBA00005517"/>
    </source>
</evidence>
<dbReference type="InterPro" id="IPR026260">
    <property type="entry name" value="Thr_Synthase_bac/arc"/>
</dbReference>
<keyword evidence="8 13" id="KW-0791">Threonine biosynthesis</keyword>
<evidence type="ECO:0000256" key="11">
    <source>
        <dbReference type="ARBA" id="ARBA00049144"/>
    </source>
</evidence>
<protein>
    <recommendedName>
        <fullName evidence="6 12">Threonine synthase</fullName>
        <ecNumber evidence="5 12">4.2.3.1</ecNumber>
    </recommendedName>
</protein>
<dbReference type="InterPro" id="IPR000634">
    <property type="entry name" value="Ser/Thr_deHydtase_PyrdxlP-BS"/>
</dbReference>
<evidence type="ECO:0000256" key="8">
    <source>
        <dbReference type="ARBA" id="ARBA00022697"/>
    </source>
</evidence>
<name>A0ABU6MBP6_9BACI</name>
<dbReference type="RefSeq" id="WP_066263548.1">
    <property type="nucleotide sequence ID" value="NZ_JARMAB010000002.1"/>
</dbReference>
<accession>A0ABU6MBP6</accession>
<proteinExistence type="inferred from homology"/>
<evidence type="ECO:0000256" key="5">
    <source>
        <dbReference type="ARBA" id="ARBA00013028"/>
    </source>
</evidence>
<evidence type="ECO:0000259" key="14">
    <source>
        <dbReference type="Pfam" id="PF00291"/>
    </source>
</evidence>
<keyword evidence="7 13" id="KW-0028">Amino-acid biosynthesis</keyword>
<dbReference type="Gene3D" id="3.40.50.1100">
    <property type="match status" value="2"/>
</dbReference>
<dbReference type="Pfam" id="PF00291">
    <property type="entry name" value="PALP"/>
    <property type="match status" value="1"/>
</dbReference>
<dbReference type="GO" id="GO:0004795">
    <property type="term" value="F:threonine synthase activity"/>
    <property type="evidence" value="ECO:0007669"/>
    <property type="project" value="UniProtKB-EC"/>
</dbReference>
<comment type="cofactor">
    <cofactor evidence="1 13">
        <name>pyridoxal 5'-phosphate</name>
        <dbReference type="ChEBI" id="CHEBI:597326"/>
    </cofactor>
</comment>
<dbReference type="PROSITE" id="PS00165">
    <property type="entry name" value="DEHYDRATASE_SER_THR"/>
    <property type="match status" value="1"/>
</dbReference>
<feature type="domain" description="Tryptophan synthase beta chain-like PALP" evidence="14">
    <location>
        <begin position="24"/>
        <end position="316"/>
    </location>
</feature>
<dbReference type="SUPFAM" id="SSF53686">
    <property type="entry name" value="Tryptophan synthase beta subunit-like PLP-dependent enzymes"/>
    <property type="match status" value="1"/>
</dbReference>
<evidence type="ECO:0000256" key="12">
    <source>
        <dbReference type="NCBIfam" id="TIGR00260"/>
    </source>
</evidence>
<evidence type="ECO:0000256" key="9">
    <source>
        <dbReference type="ARBA" id="ARBA00022898"/>
    </source>
</evidence>
<keyword evidence="16" id="KW-1185">Reference proteome</keyword>
<comment type="function">
    <text evidence="2 13">Catalyzes the gamma-elimination of phosphate from L-phosphohomoserine and the beta-addition of water to produce L-threonine.</text>
</comment>
<keyword evidence="9 13" id="KW-0663">Pyridoxal phosphate</keyword>
<dbReference type="EMBL" id="JARMAB010000002">
    <property type="protein sequence ID" value="MED1201689.1"/>
    <property type="molecule type" value="Genomic_DNA"/>
</dbReference>
<sequence>MIAKGILLKYRNYLPVNEHTPLLSLNEGNTPLIKLEKLSKEWGVELYVKTEGVNPTGSFKDRGMVMAVAKALEAGTQTIICASTGNTSASAAAYAARSGIRSIVIIPEGKIAAGKLAQAAMYGANILSIEGNFDQALQMVRNLSETEPITLVNSVNPYRLQGQKTAAFEICDELGDAPDIVALPVGNAGNISAYWMGFKEYHKHKGTALPSMHGFQAEGASPLVKGKVFECPETIATAIRIGNPASWNLAVEALEQSNGRIAAVSDEEILDAYRMIARNEGIFAEPASCTPIAGIYKQVVSGEIRQGSKIVAVLTGNGLKDPVTAIENSRIAPVVLPNREGAVADYIRDVVRI</sequence>
<dbReference type="CDD" id="cd01563">
    <property type="entry name" value="Thr-synth_1"/>
    <property type="match status" value="1"/>
</dbReference>
<gene>
    <name evidence="15" type="primary">thrC</name>
    <name evidence="15" type="ORF">P4T90_01135</name>
</gene>
<keyword evidence="10 13" id="KW-0456">Lyase</keyword>
<evidence type="ECO:0000256" key="10">
    <source>
        <dbReference type="ARBA" id="ARBA00023239"/>
    </source>
</evidence>
<evidence type="ECO:0000313" key="15">
    <source>
        <dbReference type="EMBL" id="MED1201689.1"/>
    </source>
</evidence>
<comment type="pathway">
    <text evidence="3 13">Amino-acid biosynthesis; L-threonine biosynthesis; L-threonine from L-aspartate: step 5/5.</text>
</comment>
<organism evidence="15 16">
    <name type="scientific">Heyndrickxia acidicola</name>
    <dbReference type="NCBI Taxonomy" id="209389"/>
    <lineage>
        <taxon>Bacteria</taxon>
        <taxon>Bacillati</taxon>
        <taxon>Bacillota</taxon>
        <taxon>Bacilli</taxon>
        <taxon>Bacillales</taxon>
        <taxon>Bacillaceae</taxon>
        <taxon>Heyndrickxia</taxon>
    </lineage>
</organism>
<evidence type="ECO:0000256" key="1">
    <source>
        <dbReference type="ARBA" id="ARBA00001933"/>
    </source>
</evidence>
<dbReference type="InterPro" id="IPR004450">
    <property type="entry name" value="Thr_synthase-like"/>
</dbReference>
<dbReference type="NCBIfam" id="TIGR00260">
    <property type="entry name" value="thrC"/>
    <property type="match status" value="1"/>
</dbReference>
<reference evidence="15 16" key="1">
    <citation type="submission" date="2023-03" db="EMBL/GenBank/DDBJ databases">
        <title>Bacillus Genome Sequencing.</title>
        <authorList>
            <person name="Dunlap C."/>
        </authorList>
    </citation>
    <scope>NUCLEOTIDE SEQUENCE [LARGE SCALE GENOMIC DNA]</scope>
    <source>
        <strain evidence="15 16">B-23453</strain>
    </source>
</reference>
<comment type="catalytic activity">
    <reaction evidence="11 13">
        <text>O-phospho-L-homoserine + H2O = L-threonine + phosphate</text>
        <dbReference type="Rhea" id="RHEA:10840"/>
        <dbReference type="ChEBI" id="CHEBI:15377"/>
        <dbReference type="ChEBI" id="CHEBI:43474"/>
        <dbReference type="ChEBI" id="CHEBI:57590"/>
        <dbReference type="ChEBI" id="CHEBI:57926"/>
        <dbReference type="EC" id="4.2.3.1"/>
    </reaction>
</comment>
<dbReference type="InterPro" id="IPR050147">
    <property type="entry name" value="Ser/Thr_Dehydratase"/>
</dbReference>
<dbReference type="PANTHER" id="PTHR48078:SF6">
    <property type="entry name" value="L-THREONINE DEHYDRATASE CATABOLIC TDCB"/>
    <property type="match status" value="1"/>
</dbReference>
<evidence type="ECO:0000256" key="3">
    <source>
        <dbReference type="ARBA" id="ARBA00004979"/>
    </source>
</evidence>
<dbReference type="InterPro" id="IPR001926">
    <property type="entry name" value="TrpB-like_PALP"/>
</dbReference>
<comment type="similarity">
    <text evidence="4 13">Belongs to the threonine synthase family.</text>
</comment>
<evidence type="ECO:0000256" key="7">
    <source>
        <dbReference type="ARBA" id="ARBA00022605"/>
    </source>
</evidence>
<dbReference type="Proteomes" id="UP001341444">
    <property type="component" value="Unassembled WGS sequence"/>
</dbReference>
<evidence type="ECO:0000256" key="2">
    <source>
        <dbReference type="ARBA" id="ARBA00003648"/>
    </source>
</evidence>
<evidence type="ECO:0000256" key="6">
    <source>
        <dbReference type="ARBA" id="ARBA00018679"/>
    </source>
</evidence>
<dbReference type="PANTHER" id="PTHR48078">
    <property type="entry name" value="THREONINE DEHYDRATASE, MITOCHONDRIAL-RELATED"/>
    <property type="match status" value="1"/>
</dbReference>
<evidence type="ECO:0000313" key="16">
    <source>
        <dbReference type="Proteomes" id="UP001341444"/>
    </source>
</evidence>
<dbReference type="InterPro" id="IPR036052">
    <property type="entry name" value="TrpB-like_PALP_sf"/>
</dbReference>
<dbReference type="PIRSF" id="PIRSF038945">
    <property type="entry name" value="Thr_synthase"/>
    <property type="match status" value="1"/>
</dbReference>
<evidence type="ECO:0000256" key="13">
    <source>
        <dbReference type="PIRNR" id="PIRNR038945"/>
    </source>
</evidence>